<gene>
    <name evidence="2" type="ORF">DKB62_06690</name>
</gene>
<feature type="chain" id="PRO_5017062809" evidence="1">
    <location>
        <begin position="22"/>
        <end position="252"/>
    </location>
</feature>
<evidence type="ECO:0000256" key="1">
    <source>
        <dbReference type="SAM" id="SignalP"/>
    </source>
</evidence>
<proteinExistence type="predicted"/>
<feature type="signal peptide" evidence="1">
    <location>
        <begin position="1"/>
        <end position="21"/>
    </location>
</feature>
<evidence type="ECO:0000313" key="2">
    <source>
        <dbReference type="EMBL" id="AXL21269.1"/>
    </source>
</evidence>
<name>A0A346AZH6_9FIRM</name>
<dbReference type="OrthoDB" id="1625085at2"/>
<keyword evidence="3" id="KW-1185">Reference proteome</keyword>
<sequence>MKWPALVLSVLCCLGSFSAFAAAPAGAAVQIDPSVRMETLDDYYITKGSTYDKITALLQNLPSEASGLSGDYYFRIEKKLTHDYFYHVKAYDTNTHVQKGNYFFAKDESCVWRLDPTGDAVMIYGSAENLLKKTEIVVYPKKIALGSYGIIRVHVPGMLPYDIKLTSLNANVAQISDKMNIVPVSAGKTDIVVDLKIGSATRTFTETVSIIDTADDGRDRGMSPSVGIGIGVGWGSGWHHGGGIGIGVGPWW</sequence>
<accession>A0A346AZH6</accession>
<evidence type="ECO:0000313" key="3">
    <source>
        <dbReference type="Proteomes" id="UP000254337"/>
    </source>
</evidence>
<keyword evidence="1" id="KW-0732">Signal</keyword>
<organism evidence="2 3">
    <name type="scientific">Megasphaera stantonii</name>
    <dbReference type="NCBI Taxonomy" id="2144175"/>
    <lineage>
        <taxon>Bacteria</taxon>
        <taxon>Bacillati</taxon>
        <taxon>Bacillota</taxon>
        <taxon>Negativicutes</taxon>
        <taxon>Veillonellales</taxon>
        <taxon>Veillonellaceae</taxon>
        <taxon>Megasphaera</taxon>
    </lineage>
</organism>
<dbReference type="Proteomes" id="UP000254337">
    <property type="component" value="Chromosome"/>
</dbReference>
<dbReference type="EMBL" id="CP029462">
    <property type="protein sequence ID" value="AXL21269.1"/>
    <property type="molecule type" value="Genomic_DNA"/>
</dbReference>
<protein>
    <submittedName>
        <fullName evidence="2">Uncharacterized protein</fullName>
    </submittedName>
</protein>
<dbReference type="RefSeq" id="WP_087477770.1">
    <property type="nucleotide sequence ID" value="NZ_CAUWMV010000005.1"/>
</dbReference>
<dbReference type="KEGG" id="meg:DKB62_06690"/>
<dbReference type="AlphaFoldDB" id="A0A346AZH6"/>
<reference evidence="2 3" key="1">
    <citation type="submission" date="2018-05" db="EMBL/GenBank/DDBJ databases">
        <title>Complete genome sequence of Megasphaera sp. AJH120T, isolated from the ceca of a chicken.</title>
        <authorList>
            <person name="Maki J."/>
            <person name="Looft T."/>
        </authorList>
    </citation>
    <scope>NUCLEOTIDE SEQUENCE [LARGE SCALE GENOMIC DNA]</scope>
    <source>
        <strain evidence="2 3">AJH120</strain>
    </source>
</reference>